<dbReference type="STRING" id="39029.BSR42_03620"/>
<dbReference type="Gene3D" id="1.10.3210.10">
    <property type="entry name" value="Hypothetical protein af1432"/>
    <property type="match status" value="1"/>
</dbReference>
<dbReference type="OrthoDB" id="9812744at2"/>
<dbReference type="RefSeq" id="WP_048513905.1">
    <property type="nucleotide sequence ID" value="NZ_FUXD01000017.1"/>
</dbReference>
<evidence type="ECO:0000313" key="2">
    <source>
        <dbReference type="Proteomes" id="UP000036503"/>
    </source>
</evidence>
<dbReference type="SUPFAM" id="SSF109604">
    <property type="entry name" value="HD-domain/PDEase-like"/>
    <property type="match status" value="1"/>
</dbReference>
<gene>
    <name evidence="1" type="ORF">AB840_05865</name>
</gene>
<dbReference type="Pfam" id="PF12917">
    <property type="entry name" value="YfbR-like"/>
    <property type="match status" value="1"/>
</dbReference>
<protein>
    <recommendedName>
        <fullName evidence="3">5'-nucleotidase</fullName>
    </recommendedName>
</protein>
<keyword evidence="2" id="KW-1185">Reference proteome</keyword>
<reference evidence="1 2" key="1">
    <citation type="submission" date="2015-06" db="EMBL/GenBank/DDBJ databases">
        <title>Draft genome sequence of beer spoilage bacterium Megasphaera cerevisiae type strain 20462.</title>
        <authorList>
            <person name="Kutumbaka K."/>
            <person name="Pasmowitz J."/>
            <person name="Mategko J."/>
            <person name="Reyes D."/>
            <person name="Friedrich A."/>
            <person name="Han S."/>
            <person name="Martens-Habbena W."/>
            <person name="Neal-McKinney J."/>
            <person name="Janagama H.K."/>
            <person name="Nadala C."/>
            <person name="Samadpour M."/>
        </authorList>
    </citation>
    <scope>NUCLEOTIDE SEQUENCE [LARGE SCALE GENOMIC DNA]</scope>
    <source>
        <strain evidence="1 2">DSM 20462</strain>
    </source>
</reference>
<dbReference type="PATRIC" id="fig|1122219.3.peg.606"/>
<dbReference type="AlphaFoldDB" id="A0A0J6WTI0"/>
<name>A0A0J6WTI0_9FIRM</name>
<dbReference type="NCBIfam" id="NF003009">
    <property type="entry name" value="PRK03826.1"/>
    <property type="match status" value="1"/>
</dbReference>
<comment type="caution">
    <text evidence="1">The sequence shown here is derived from an EMBL/GenBank/DDBJ whole genome shotgun (WGS) entry which is preliminary data.</text>
</comment>
<dbReference type="Proteomes" id="UP000036503">
    <property type="component" value="Unassembled WGS sequence"/>
</dbReference>
<proteinExistence type="predicted"/>
<evidence type="ECO:0000313" key="1">
    <source>
        <dbReference type="EMBL" id="KMO86845.1"/>
    </source>
</evidence>
<evidence type="ECO:0008006" key="3">
    <source>
        <dbReference type="Google" id="ProtNLM"/>
    </source>
</evidence>
<accession>A0A0J6WTI0</accession>
<organism evidence="1 2">
    <name type="scientific">Megasphaera cerevisiae DSM 20462</name>
    <dbReference type="NCBI Taxonomy" id="1122219"/>
    <lineage>
        <taxon>Bacteria</taxon>
        <taxon>Bacillati</taxon>
        <taxon>Bacillota</taxon>
        <taxon>Negativicutes</taxon>
        <taxon>Veillonellales</taxon>
        <taxon>Veillonellaceae</taxon>
        <taxon>Megasphaera</taxon>
    </lineage>
</organism>
<dbReference type="InParanoid" id="A0A0J6WTI0"/>
<sequence>MSHFFALLARMKFIRRWGLMRNIQDENIQEHTLQTAMIAYHLCVLSNTYFGGHTDPRQAAVLALYHDAAEIFTGDMPTPVKYFNTRMRSTYKEVEQLAQERLIAALPKELQSAYLPLLRDAEEDSVWPFVKAADTLSAYLKCLQEITAGNREFNEAYYAIEAKLKELHMPEVDIFMNEYAPSFRLSLDDINS</sequence>
<dbReference type="EMBL" id="LEKT01000014">
    <property type="protein sequence ID" value="KMO86845.1"/>
    <property type="molecule type" value="Genomic_DNA"/>
</dbReference>